<dbReference type="Gene3D" id="3.40.50.300">
    <property type="entry name" value="P-loop containing nucleotide triphosphate hydrolases"/>
    <property type="match status" value="1"/>
</dbReference>
<keyword evidence="7" id="KW-1133">Transmembrane helix</keyword>
<dbReference type="Pfam" id="PF00664">
    <property type="entry name" value="ABC_membrane"/>
    <property type="match status" value="1"/>
</dbReference>
<dbReference type="InterPro" id="IPR011527">
    <property type="entry name" value="ABC1_TM_dom"/>
</dbReference>
<dbReference type="Gene3D" id="1.20.1560.10">
    <property type="entry name" value="ABC transporter type 1, transmembrane domain"/>
    <property type="match status" value="1"/>
</dbReference>
<keyword evidence="4" id="KW-0812">Transmembrane</keyword>
<sequence length="590" mass="67215">MRYFKKYIKKYIVLFLTAVFFLTLEAFCDLAQPTIMAKIIDIGVSNKNLDYILSTGAIMIGITFLGAIFAIIRSVISARVSQHFSYDLRQDVFEKINTYSLKQIDKFGRASLITRITNDINQMQQFVNGMMRVFIKSPIMCIGSLIIAIKLNLKMSIIILIAVLIIFIIILLNMKIGYRLFKNVQESTDKVNSKLRQFLSGIKVVKLFCRYDYENQSFEELNDELFKNSRKATTMMSFFRPTITIIINVSIIIILLIGRHLIYSGEIKIGIIVAYVNYMTRILTSLIMISHVFNVFVRAKASYERISEVLVDENEEVIEREESLDVGEKDLKFVNCDIIFENVDFSYNKTDEKILKNVSFKIEEGQNIGVIGQTGSGKTSLVNLIQKLYIIDKGDIKIGGRSIYSISEESLRKRIGVVFQNSSVFGKSILENVVMGNRDICKEDVVKSCEIANANQFITKLENTYDEVLFQRGKNLSGGQRQRITIARAIAKKPQILILDDCFSAMDINTETIIRKNIKEYISNLREKESKKCTVITISQKISSIIDCDKILVLDEGEVVGFATHEDLLVSSPIYKKIFALQNLVSEDVN</sequence>
<dbReference type="GO" id="GO:0005524">
    <property type="term" value="F:ATP binding"/>
    <property type="evidence" value="ECO:0007669"/>
    <property type="project" value="UniProtKB-KW"/>
</dbReference>
<dbReference type="SMART" id="SM00382">
    <property type="entry name" value="AAA"/>
    <property type="match status" value="1"/>
</dbReference>
<dbReference type="EC" id="3.6.3.-" evidence="9"/>
<dbReference type="EMBL" id="UFWD01000001">
    <property type="protein sequence ID" value="SUY23695.1"/>
    <property type="molecule type" value="Genomic_DNA"/>
</dbReference>
<dbReference type="InterPro" id="IPR003439">
    <property type="entry name" value="ABC_transporter-like_ATP-bd"/>
</dbReference>
<name>A0A381IAK6_CLODI</name>
<evidence type="ECO:0000256" key="4">
    <source>
        <dbReference type="ARBA" id="ARBA00022692"/>
    </source>
</evidence>
<dbReference type="PROSITE" id="PS50893">
    <property type="entry name" value="ABC_TRANSPORTER_2"/>
    <property type="match status" value="1"/>
</dbReference>
<evidence type="ECO:0000256" key="5">
    <source>
        <dbReference type="ARBA" id="ARBA00022741"/>
    </source>
</evidence>
<dbReference type="KEGG" id="pdf:CD630DERM_14720"/>
<dbReference type="GO" id="GO:0016887">
    <property type="term" value="F:ATP hydrolysis activity"/>
    <property type="evidence" value="ECO:0007669"/>
    <property type="project" value="InterPro"/>
</dbReference>
<keyword evidence="5" id="KW-0547">Nucleotide-binding</keyword>
<keyword evidence="2" id="KW-0813">Transport</keyword>
<dbReference type="PROSITE" id="PS50929">
    <property type="entry name" value="ABC_TM1F"/>
    <property type="match status" value="1"/>
</dbReference>
<dbReference type="GO" id="GO:0005886">
    <property type="term" value="C:plasma membrane"/>
    <property type="evidence" value="ECO:0007669"/>
    <property type="project" value="UniProtKB-SubCell"/>
</dbReference>
<evidence type="ECO:0000256" key="3">
    <source>
        <dbReference type="ARBA" id="ARBA00022475"/>
    </source>
</evidence>
<gene>
    <name evidence="9" type="ORF">NCTC13307_01859</name>
</gene>
<keyword evidence="8" id="KW-0472">Membrane</keyword>
<dbReference type="SUPFAM" id="SSF52540">
    <property type="entry name" value="P-loop containing nucleoside triphosphate hydrolases"/>
    <property type="match status" value="1"/>
</dbReference>
<evidence type="ECO:0000256" key="6">
    <source>
        <dbReference type="ARBA" id="ARBA00022840"/>
    </source>
</evidence>
<evidence type="ECO:0000256" key="8">
    <source>
        <dbReference type="ARBA" id="ARBA00023136"/>
    </source>
</evidence>
<dbReference type="InterPro" id="IPR017871">
    <property type="entry name" value="ABC_transporter-like_CS"/>
</dbReference>
<protein>
    <submittedName>
        <fullName evidence="9">ABC transporter ATP-binding protein/permease</fullName>
        <ecNumber evidence="9">3.6.3.-</ecNumber>
    </submittedName>
</protein>
<keyword evidence="3" id="KW-1003">Cell membrane</keyword>
<dbReference type="Pfam" id="PF00005">
    <property type="entry name" value="ABC_tran"/>
    <property type="match status" value="1"/>
</dbReference>
<accession>A0A381IAK6</accession>
<keyword evidence="9" id="KW-0378">Hydrolase</keyword>
<comment type="subcellular location">
    <subcellularLocation>
        <location evidence="1">Cell membrane</location>
        <topology evidence="1">Multi-pass membrane protein</topology>
    </subcellularLocation>
</comment>
<dbReference type="SUPFAM" id="SSF90123">
    <property type="entry name" value="ABC transporter transmembrane region"/>
    <property type="match status" value="1"/>
</dbReference>
<dbReference type="FunFam" id="3.40.50.300:FF:000221">
    <property type="entry name" value="Multidrug ABC transporter ATP-binding protein"/>
    <property type="match status" value="1"/>
</dbReference>
<organism evidence="9">
    <name type="scientific">Clostridioides difficile</name>
    <name type="common">Peptoclostridium difficile</name>
    <dbReference type="NCBI Taxonomy" id="1496"/>
    <lineage>
        <taxon>Bacteria</taxon>
        <taxon>Bacillati</taxon>
        <taxon>Bacillota</taxon>
        <taxon>Clostridia</taxon>
        <taxon>Peptostreptococcales</taxon>
        <taxon>Peptostreptococcaceae</taxon>
        <taxon>Clostridioides</taxon>
    </lineage>
</organism>
<evidence type="ECO:0000256" key="1">
    <source>
        <dbReference type="ARBA" id="ARBA00004651"/>
    </source>
</evidence>
<dbReference type="InterPro" id="IPR027417">
    <property type="entry name" value="P-loop_NTPase"/>
</dbReference>
<dbReference type="AlphaFoldDB" id="A0A381IAK6"/>
<dbReference type="CDD" id="cd18548">
    <property type="entry name" value="ABC_6TM_Tm287_like"/>
    <property type="match status" value="1"/>
</dbReference>
<dbReference type="GO" id="GO:0015421">
    <property type="term" value="F:ABC-type oligopeptide transporter activity"/>
    <property type="evidence" value="ECO:0007669"/>
    <property type="project" value="TreeGrafter"/>
</dbReference>
<reference evidence="9" key="1">
    <citation type="submission" date="2018-06" db="EMBL/GenBank/DDBJ databases">
        <authorList>
            <consortium name="Pathogen Informatics"/>
            <person name="Doyle S."/>
        </authorList>
    </citation>
    <scope>NUCLEOTIDE SEQUENCE</scope>
    <source>
        <strain evidence="9">NCTC13307</strain>
    </source>
</reference>
<dbReference type="PANTHER" id="PTHR43394:SF1">
    <property type="entry name" value="ATP-BINDING CASSETTE SUB-FAMILY B MEMBER 10, MITOCHONDRIAL"/>
    <property type="match status" value="1"/>
</dbReference>
<dbReference type="InterPro" id="IPR003593">
    <property type="entry name" value="AAA+_ATPase"/>
</dbReference>
<dbReference type="RefSeq" id="WP_011861229.1">
    <property type="nucleotide sequence ID" value="NZ_CAACZV010000007.1"/>
</dbReference>
<dbReference type="InterPro" id="IPR039421">
    <property type="entry name" value="Type_1_exporter"/>
</dbReference>
<evidence type="ECO:0000256" key="2">
    <source>
        <dbReference type="ARBA" id="ARBA00022448"/>
    </source>
</evidence>
<evidence type="ECO:0000313" key="9">
    <source>
        <dbReference type="EMBL" id="SUY23695.1"/>
    </source>
</evidence>
<keyword evidence="6 9" id="KW-0067">ATP-binding</keyword>
<dbReference type="PANTHER" id="PTHR43394">
    <property type="entry name" value="ATP-DEPENDENT PERMEASE MDL1, MITOCHONDRIAL"/>
    <property type="match status" value="1"/>
</dbReference>
<proteinExistence type="predicted"/>
<dbReference type="PROSITE" id="PS00211">
    <property type="entry name" value="ABC_TRANSPORTER_1"/>
    <property type="match status" value="1"/>
</dbReference>
<evidence type="ECO:0000256" key="7">
    <source>
        <dbReference type="ARBA" id="ARBA00022989"/>
    </source>
</evidence>
<dbReference type="InterPro" id="IPR036640">
    <property type="entry name" value="ABC1_TM_sf"/>
</dbReference>